<comment type="catalytic activity">
    <reaction evidence="6">
        <text>N-terminal N-formyl-L-methionyl-[peptide] + H2O = N-terminal L-methionyl-[peptide] + formate</text>
        <dbReference type="Rhea" id="RHEA:24420"/>
        <dbReference type="Rhea" id="RHEA-COMP:10639"/>
        <dbReference type="Rhea" id="RHEA-COMP:10640"/>
        <dbReference type="ChEBI" id="CHEBI:15377"/>
        <dbReference type="ChEBI" id="CHEBI:15740"/>
        <dbReference type="ChEBI" id="CHEBI:49298"/>
        <dbReference type="ChEBI" id="CHEBI:64731"/>
        <dbReference type="EC" id="3.5.1.88"/>
    </reaction>
</comment>
<evidence type="ECO:0000256" key="4">
    <source>
        <dbReference type="ARBA" id="ARBA00022917"/>
    </source>
</evidence>
<dbReference type="NCBIfam" id="TIGR00079">
    <property type="entry name" value="pept_deformyl"/>
    <property type="match status" value="1"/>
</dbReference>
<proteinExistence type="inferred from homology"/>
<dbReference type="AlphaFoldDB" id="A0A7T0C562"/>
<gene>
    <name evidence="6 7" type="primary">def</name>
    <name evidence="7" type="ORF">G3M78_15350</name>
</gene>
<dbReference type="InterPro" id="IPR036821">
    <property type="entry name" value="Peptide_deformylase_sf"/>
</dbReference>
<keyword evidence="4 6" id="KW-0648">Protein biosynthesis</keyword>
<evidence type="ECO:0000256" key="5">
    <source>
        <dbReference type="ARBA" id="ARBA00023004"/>
    </source>
</evidence>
<dbReference type="EC" id="3.5.1.88" evidence="6"/>
<keyword evidence="2 6" id="KW-0479">Metal-binding</keyword>
<protein>
    <recommendedName>
        <fullName evidence="6">Peptide deformylase</fullName>
        <shortName evidence="6">PDF</shortName>
        <ecNumber evidence="6">3.5.1.88</ecNumber>
    </recommendedName>
    <alternativeName>
        <fullName evidence="6">Polypeptide deformylase</fullName>
    </alternativeName>
</protein>
<dbReference type="GO" id="GO:0042586">
    <property type="term" value="F:peptide deformylase activity"/>
    <property type="evidence" value="ECO:0007669"/>
    <property type="project" value="UniProtKB-UniRule"/>
</dbReference>
<feature type="binding site" evidence="6">
    <location>
        <position position="150"/>
    </location>
    <ligand>
        <name>Fe cation</name>
        <dbReference type="ChEBI" id="CHEBI:24875"/>
    </ligand>
</feature>
<dbReference type="EMBL" id="CP048620">
    <property type="protein sequence ID" value="QPJ66703.1"/>
    <property type="molecule type" value="Genomic_DNA"/>
</dbReference>
<evidence type="ECO:0000313" key="7">
    <source>
        <dbReference type="EMBL" id="QPJ66703.1"/>
    </source>
</evidence>
<comment type="cofactor">
    <cofactor evidence="6">
        <name>Fe(2+)</name>
        <dbReference type="ChEBI" id="CHEBI:29033"/>
    </cofactor>
    <text evidence="6">Binds 1 Fe(2+) ion.</text>
</comment>
<feature type="binding site" evidence="6">
    <location>
        <position position="104"/>
    </location>
    <ligand>
        <name>Fe cation</name>
        <dbReference type="ChEBI" id="CHEBI:24875"/>
    </ligand>
</feature>
<evidence type="ECO:0000313" key="8">
    <source>
        <dbReference type="Proteomes" id="UP000594464"/>
    </source>
</evidence>
<dbReference type="InterPro" id="IPR023635">
    <property type="entry name" value="Peptide_deformylase"/>
</dbReference>
<dbReference type="HAMAP" id="MF_00163">
    <property type="entry name" value="Pep_deformylase"/>
    <property type="match status" value="1"/>
</dbReference>
<evidence type="ECO:0000256" key="3">
    <source>
        <dbReference type="ARBA" id="ARBA00022801"/>
    </source>
</evidence>
<dbReference type="SUPFAM" id="SSF56420">
    <property type="entry name" value="Peptide deformylase"/>
    <property type="match status" value="1"/>
</dbReference>
<comment type="similarity">
    <text evidence="1 6">Belongs to the polypeptide deformylase family.</text>
</comment>
<dbReference type="Pfam" id="PF01327">
    <property type="entry name" value="Pep_deformylase"/>
    <property type="match status" value="1"/>
</dbReference>
<dbReference type="KEGG" id="nva:G3M78_15350"/>
<feature type="binding site" evidence="6">
    <location>
        <position position="146"/>
    </location>
    <ligand>
        <name>Fe cation</name>
        <dbReference type="ChEBI" id="CHEBI:24875"/>
    </ligand>
</feature>
<dbReference type="PANTHER" id="PTHR10458">
    <property type="entry name" value="PEPTIDE DEFORMYLASE"/>
    <property type="match status" value="1"/>
</dbReference>
<dbReference type="CDD" id="cd00487">
    <property type="entry name" value="Pep_deformylase"/>
    <property type="match status" value="1"/>
</dbReference>
<dbReference type="GO" id="GO:0006412">
    <property type="term" value="P:translation"/>
    <property type="evidence" value="ECO:0007669"/>
    <property type="project" value="UniProtKB-UniRule"/>
</dbReference>
<dbReference type="PRINTS" id="PR01576">
    <property type="entry name" value="PDEFORMYLASE"/>
</dbReference>
<feature type="active site" evidence="6">
    <location>
        <position position="147"/>
    </location>
</feature>
<comment type="function">
    <text evidence="6">Removes the formyl group from the N-terminal Met of newly synthesized proteins. Requires at least a dipeptide for an efficient rate of reaction. N-terminal L-methionine is a prerequisite for activity but the enzyme has broad specificity at other positions.</text>
</comment>
<dbReference type="Gene3D" id="3.90.45.10">
    <property type="entry name" value="Peptide deformylase"/>
    <property type="match status" value="1"/>
</dbReference>
<dbReference type="PIRSF" id="PIRSF004749">
    <property type="entry name" value="Pep_def"/>
    <property type="match status" value="1"/>
</dbReference>
<keyword evidence="3 6" id="KW-0378">Hydrolase</keyword>
<evidence type="ECO:0000256" key="2">
    <source>
        <dbReference type="ARBA" id="ARBA00022723"/>
    </source>
</evidence>
<evidence type="ECO:0000256" key="1">
    <source>
        <dbReference type="ARBA" id="ARBA00010759"/>
    </source>
</evidence>
<keyword evidence="5 6" id="KW-0408">Iron</keyword>
<dbReference type="GO" id="GO:0046872">
    <property type="term" value="F:metal ion binding"/>
    <property type="evidence" value="ECO:0007669"/>
    <property type="project" value="UniProtKB-KW"/>
</dbReference>
<dbReference type="PANTHER" id="PTHR10458:SF20">
    <property type="entry name" value="PEPTIDE DEFORMYLASE 1"/>
    <property type="match status" value="1"/>
</dbReference>
<organism evidence="7 8">
    <name type="scientific">Candidatus Nitrohelix vancouverensis</name>
    <dbReference type="NCBI Taxonomy" id="2705534"/>
    <lineage>
        <taxon>Bacteria</taxon>
        <taxon>Pseudomonadati</taxon>
        <taxon>Nitrospinota/Tectimicrobiota group</taxon>
        <taxon>Nitrospinota</taxon>
        <taxon>Nitrospinia</taxon>
        <taxon>Nitrospinales</taxon>
        <taxon>Nitrospinaceae</taxon>
        <taxon>Candidatus Nitrohelix</taxon>
    </lineage>
</organism>
<reference evidence="8" key="1">
    <citation type="submission" date="2020-02" db="EMBL/GenBank/DDBJ databases">
        <title>Genomic and physiological characterization of two novel Nitrospinaceae genera.</title>
        <authorList>
            <person name="Mueller A.J."/>
            <person name="Jung M.-Y."/>
            <person name="Strachan C.R."/>
            <person name="Herbold C.W."/>
            <person name="Kirkegaard R.H."/>
            <person name="Daims H."/>
        </authorList>
    </citation>
    <scope>NUCLEOTIDE SEQUENCE [LARGE SCALE GENOMIC DNA]</scope>
</reference>
<dbReference type="FunFam" id="3.90.45.10:FF:000003">
    <property type="entry name" value="Peptide deformylase"/>
    <property type="match status" value="1"/>
</dbReference>
<dbReference type="Proteomes" id="UP000594464">
    <property type="component" value="Chromosome"/>
</dbReference>
<dbReference type="NCBIfam" id="NF001159">
    <property type="entry name" value="PRK00150.1-3"/>
    <property type="match status" value="1"/>
</dbReference>
<accession>A0A7T0C562</accession>
<sequence>MAVLEIARLGNPILRKVAEPVDLESLTQKDGELQRLIDDMIETMRHENGAGIAAPQVSRSLQIVVFECEGNERYPDRPDIPLTVLVNPVITRYSEETVMGWEGCLSLIDFRGLVPRSESIHLEAYDRWGQRIEMDVDGFRAIVIQHETDHLLGKVFLDRMTDMTQLAYQKEFETYWLQSDSIEV</sequence>
<evidence type="ECO:0000256" key="6">
    <source>
        <dbReference type="HAMAP-Rule" id="MF_00163"/>
    </source>
</evidence>
<name>A0A7T0C562_9BACT</name>